<dbReference type="EMBL" id="CP012036">
    <property type="protein sequence ID" value="ALF52226.1"/>
    <property type="molecule type" value="Genomic_DNA"/>
</dbReference>
<dbReference type="KEGG" id="npz:ACX27_04155"/>
<organism evidence="1 2">
    <name type="scientific">Nostoc piscinale CENA21</name>
    <dbReference type="NCBI Taxonomy" id="224013"/>
    <lineage>
        <taxon>Bacteria</taxon>
        <taxon>Bacillati</taxon>
        <taxon>Cyanobacteriota</taxon>
        <taxon>Cyanophyceae</taxon>
        <taxon>Nostocales</taxon>
        <taxon>Nostocaceae</taxon>
        <taxon>Nostoc</taxon>
    </lineage>
</organism>
<reference evidence="2" key="1">
    <citation type="submission" date="2015-07" db="EMBL/GenBank/DDBJ databases">
        <title>Genome Of Nitrogen-Fixing Cyanobacterium Nostoc piscinale CENA21 From Solimoes/Amazon River Floodplain Sediments And Comparative Genomics To Uncover Biosynthetic Natural Products Potential.</title>
        <authorList>
            <person name="Leao T.F."/>
            <person name="Leao P.N."/>
            <person name="Guimaraes P.I."/>
            <person name="de Melo A.G.C."/>
            <person name="Ramos R.T.J."/>
            <person name="Silva A."/>
            <person name="Fiore M.F."/>
            <person name="Schneider M.P.C."/>
        </authorList>
    </citation>
    <scope>NUCLEOTIDE SEQUENCE [LARGE SCALE GENOMIC DNA]</scope>
    <source>
        <strain evidence="2">CENA21</strain>
    </source>
</reference>
<gene>
    <name evidence="1" type="ORF">ACX27_04155</name>
</gene>
<keyword evidence="2" id="KW-1185">Reference proteome</keyword>
<dbReference type="RefSeq" id="WP_062288833.1">
    <property type="nucleotide sequence ID" value="NZ_CP012036.1"/>
</dbReference>
<evidence type="ECO:0000313" key="1">
    <source>
        <dbReference type="EMBL" id="ALF52226.1"/>
    </source>
</evidence>
<name>A0A0M4TU78_9NOSO</name>
<dbReference type="PATRIC" id="fig|224013.5.peg.998"/>
<accession>A0A0M4TU78</accession>
<proteinExistence type="predicted"/>
<sequence>MYELDILSGKITIESVNKIELRPTKKQTKWGTHSSGNYDCYVGEKKIGEIINSEDGTWEARAEDHATIQGFATYEYAAEYLEFVARTISKSIPEPFFDLGWE</sequence>
<dbReference type="AlphaFoldDB" id="A0A0M4TU78"/>
<dbReference type="Proteomes" id="UP000062645">
    <property type="component" value="Chromosome"/>
</dbReference>
<evidence type="ECO:0000313" key="2">
    <source>
        <dbReference type="Proteomes" id="UP000062645"/>
    </source>
</evidence>
<protein>
    <submittedName>
        <fullName evidence="1">Uncharacterized protein</fullName>
    </submittedName>
</protein>
<reference evidence="1 2" key="2">
    <citation type="journal article" date="2016" name="Genome Announc.">
        <title>Draft Genome Sequence of the N2-Fixing Cyanobacterium Nostoc piscinale CENA21, Isolated from the Brazilian Amazon Floodplain.</title>
        <authorList>
            <person name="Leao T."/>
            <person name="Guimaraes P.I."/>
            <person name="de Melo A.G."/>
            <person name="Ramos R.T."/>
            <person name="Leao P.N."/>
            <person name="Silva A."/>
            <person name="Fiore M.F."/>
            <person name="Schneider M.P."/>
        </authorList>
    </citation>
    <scope>NUCLEOTIDE SEQUENCE [LARGE SCALE GENOMIC DNA]</scope>
    <source>
        <strain evidence="1 2">CENA21</strain>
    </source>
</reference>